<feature type="transmembrane region" description="Helical" evidence="6">
    <location>
        <begin position="12"/>
        <end position="33"/>
    </location>
</feature>
<dbReference type="RefSeq" id="WP_111402876.1">
    <property type="nucleotide sequence ID" value="NZ_QEPN01000003.1"/>
</dbReference>
<name>A0A369YG03_9PAST</name>
<feature type="transmembrane region" description="Helical" evidence="6">
    <location>
        <begin position="39"/>
        <end position="60"/>
    </location>
</feature>
<comment type="caution">
    <text evidence="7">The sequence shown here is derived from an EMBL/GenBank/DDBJ whole genome shotgun (WGS) entry which is preliminary data.</text>
</comment>
<reference evidence="7 8" key="1">
    <citation type="submission" date="2018-05" db="EMBL/GenBank/DDBJ databases">
        <title>Draft Genome Sequences for a Diverse set of 7 Haemophilus Species.</title>
        <authorList>
            <person name="Nichols M."/>
            <person name="Topaz N."/>
            <person name="Wang X."/>
            <person name="Wang X."/>
            <person name="Boxrud D."/>
        </authorList>
    </citation>
    <scope>NUCLEOTIDE SEQUENCE [LARGE SCALE GENOMIC DNA]</scope>
    <source>
        <strain evidence="7 8">C2002001239</strain>
    </source>
</reference>
<evidence type="ECO:0000313" key="7">
    <source>
        <dbReference type="EMBL" id="RDE72778.1"/>
    </source>
</evidence>
<keyword evidence="2" id="KW-1003">Cell membrane</keyword>
<evidence type="ECO:0000256" key="6">
    <source>
        <dbReference type="SAM" id="Phobius"/>
    </source>
</evidence>
<evidence type="ECO:0000313" key="8">
    <source>
        <dbReference type="Proteomes" id="UP000253872"/>
    </source>
</evidence>
<feature type="transmembrane region" description="Helical" evidence="6">
    <location>
        <begin position="80"/>
        <end position="96"/>
    </location>
</feature>
<sequence>MSAVINRAKQRYLKAFKIQLVLIGLMIVITQFWHPESMLSVLSGSLIIFIAHYFFVYWVFFRKLVKQAKKMTAFYQGEGIKWFIVVSGLVVSFLGIPNFQAIPFFAGYFITLLLNNLIPMWLSKQF</sequence>
<organism evidence="7 8">
    <name type="scientific">Haemophilus sputorum</name>
    <dbReference type="NCBI Taxonomy" id="1078480"/>
    <lineage>
        <taxon>Bacteria</taxon>
        <taxon>Pseudomonadati</taxon>
        <taxon>Pseudomonadota</taxon>
        <taxon>Gammaproteobacteria</taxon>
        <taxon>Pasteurellales</taxon>
        <taxon>Pasteurellaceae</taxon>
        <taxon>Haemophilus</taxon>
    </lineage>
</organism>
<dbReference type="AlphaFoldDB" id="A0A369YG03"/>
<dbReference type="Proteomes" id="UP000253872">
    <property type="component" value="Unassembled WGS sequence"/>
</dbReference>
<gene>
    <name evidence="7" type="ORF">DPV93_05740</name>
</gene>
<evidence type="ECO:0000256" key="1">
    <source>
        <dbReference type="ARBA" id="ARBA00004651"/>
    </source>
</evidence>
<evidence type="ECO:0000256" key="2">
    <source>
        <dbReference type="ARBA" id="ARBA00022475"/>
    </source>
</evidence>
<protein>
    <submittedName>
        <fullName evidence="7">F0F1 ATP synthase subunit I</fullName>
    </submittedName>
</protein>
<keyword evidence="5 6" id="KW-0472">Membrane</keyword>
<feature type="transmembrane region" description="Helical" evidence="6">
    <location>
        <begin position="102"/>
        <end position="122"/>
    </location>
</feature>
<keyword evidence="4 6" id="KW-1133">Transmembrane helix</keyword>
<proteinExistence type="predicted"/>
<dbReference type="InterPro" id="IPR005598">
    <property type="entry name" value="ATP_synth_I"/>
</dbReference>
<comment type="subcellular location">
    <subcellularLocation>
        <location evidence="1">Cell membrane</location>
        <topology evidence="1">Multi-pass membrane protein</topology>
    </subcellularLocation>
</comment>
<evidence type="ECO:0000256" key="4">
    <source>
        <dbReference type="ARBA" id="ARBA00022989"/>
    </source>
</evidence>
<accession>A0A369YG03</accession>
<keyword evidence="3 6" id="KW-0812">Transmembrane</keyword>
<evidence type="ECO:0000256" key="3">
    <source>
        <dbReference type="ARBA" id="ARBA00022692"/>
    </source>
</evidence>
<dbReference type="GO" id="GO:0005886">
    <property type="term" value="C:plasma membrane"/>
    <property type="evidence" value="ECO:0007669"/>
    <property type="project" value="UniProtKB-SubCell"/>
</dbReference>
<dbReference type="EMBL" id="QEPN01000003">
    <property type="protein sequence ID" value="RDE72778.1"/>
    <property type="molecule type" value="Genomic_DNA"/>
</dbReference>
<evidence type="ECO:0000256" key="5">
    <source>
        <dbReference type="ARBA" id="ARBA00023136"/>
    </source>
</evidence>
<dbReference type="STRING" id="1035839.GCA_000238795_01399"/>
<dbReference type="Pfam" id="PF03899">
    <property type="entry name" value="ATP-synt_I"/>
    <property type="match status" value="1"/>
</dbReference>